<dbReference type="Proteomes" id="UP000269157">
    <property type="component" value="Unassembled WGS sequence"/>
</dbReference>
<organism evidence="14 15">
    <name type="scientific">Litoreibacter meonggei</name>
    <dbReference type="NCBI Taxonomy" id="1049199"/>
    <lineage>
        <taxon>Bacteria</taxon>
        <taxon>Pseudomonadati</taxon>
        <taxon>Pseudomonadota</taxon>
        <taxon>Alphaproteobacteria</taxon>
        <taxon>Rhodobacterales</taxon>
        <taxon>Roseobacteraceae</taxon>
        <taxon>Litoreibacter</taxon>
    </lineage>
</organism>
<name>A0A497VC14_9RHOB</name>
<dbReference type="EMBL" id="RCCE01000006">
    <property type="protein sequence ID" value="RLJ40812.1"/>
    <property type="molecule type" value="Genomic_DNA"/>
</dbReference>
<evidence type="ECO:0000313" key="15">
    <source>
        <dbReference type="Proteomes" id="UP000269157"/>
    </source>
</evidence>
<proteinExistence type="inferred from homology"/>
<evidence type="ECO:0000256" key="10">
    <source>
        <dbReference type="ARBA" id="ARBA00029409"/>
    </source>
</evidence>
<dbReference type="GO" id="GO:0016301">
    <property type="term" value="F:kinase activity"/>
    <property type="evidence" value="ECO:0007669"/>
    <property type="project" value="UniProtKB-KW"/>
</dbReference>
<evidence type="ECO:0000256" key="9">
    <source>
        <dbReference type="ARBA" id="ARBA00022909"/>
    </source>
</evidence>
<dbReference type="RefSeq" id="WP_121026986.1">
    <property type="nucleotide sequence ID" value="NZ_RCCE01000006.1"/>
</dbReference>
<dbReference type="EC" id="2.7.6.3" evidence="3"/>
<protein>
    <recommendedName>
        <fullName evidence="4">2-amino-4-hydroxy-6-hydroxymethyldihydropteridine pyrophosphokinase</fullName>
        <ecNumber evidence="3">2.7.6.3</ecNumber>
    </recommendedName>
    <alternativeName>
        <fullName evidence="11">6-hydroxymethyl-7,8-dihydropterin pyrophosphokinase</fullName>
    </alternativeName>
    <alternativeName>
        <fullName evidence="12">7,8-dihydro-6-hydroxymethylpterin-pyrophosphokinase</fullName>
    </alternativeName>
</protein>
<dbReference type="InterPro" id="IPR035907">
    <property type="entry name" value="Hppk_sf"/>
</dbReference>
<gene>
    <name evidence="14" type="ORF">BCF46_3383</name>
</gene>
<keyword evidence="5" id="KW-0808">Transferase</keyword>
<keyword evidence="15" id="KW-1185">Reference proteome</keyword>
<dbReference type="NCBIfam" id="TIGR01498">
    <property type="entry name" value="folK"/>
    <property type="match status" value="1"/>
</dbReference>
<dbReference type="PANTHER" id="PTHR43071:SF1">
    <property type="entry name" value="2-AMINO-4-HYDROXY-6-HYDROXYMETHYLDIHYDROPTERIDINE PYROPHOSPHOKINASE"/>
    <property type="match status" value="1"/>
</dbReference>
<dbReference type="GO" id="GO:0003848">
    <property type="term" value="F:2-amino-4-hydroxy-6-hydroxymethyldihydropteridine diphosphokinase activity"/>
    <property type="evidence" value="ECO:0007669"/>
    <property type="project" value="UniProtKB-EC"/>
</dbReference>
<evidence type="ECO:0000256" key="2">
    <source>
        <dbReference type="ARBA" id="ARBA00005810"/>
    </source>
</evidence>
<keyword evidence="9" id="KW-0289">Folate biosynthesis</keyword>
<dbReference type="GO" id="GO:0046656">
    <property type="term" value="P:folic acid biosynthetic process"/>
    <property type="evidence" value="ECO:0007669"/>
    <property type="project" value="UniProtKB-KW"/>
</dbReference>
<comment type="similarity">
    <text evidence="2">Belongs to the HPPK family.</text>
</comment>
<dbReference type="AlphaFoldDB" id="A0A497VC14"/>
<comment type="caution">
    <text evidence="14">The sequence shown here is derived from an EMBL/GenBank/DDBJ whole genome shotgun (WGS) entry which is preliminary data.</text>
</comment>
<accession>A0A497VC14</accession>
<dbReference type="Gene3D" id="3.30.70.560">
    <property type="entry name" value="7,8-Dihydro-6-hydroxymethylpterin-pyrophosphokinase HPPK"/>
    <property type="match status" value="1"/>
</dbReference>
<evidence type="ECO:0000256" key="6">
    <source>
        <dbReference type="ARBA" id="ARBA00022741"/>
    </source>
</evidence>
<comment type="function">
    <text evidence="10">Catalyzes the transfer of pyrophosphate from adenosine triphosphate (ATP) to 6-hydroxymethyl-7,8-dihydropterin, an enzymatic step in folate biosynthesis pathway.</text>
</comment>
<dbReference type="CDD" id="cd00483">
    <property type="entry name" value="HPPK"/>
    <property type="match status" value="1"/>
</dbReference>
<keyword evidence="8" id="KW-0067">ATP-binding</keyword>
<comment type="pathway">
    <text evidence="1">Cofactor biosynthesis; tetrahydrofolate biosynthesis; 2-amino-4-hydroxy-6-hydroxymethyl-7,8-dihydropteridine diphosphate from 7,8-dihydroneopterin triphosphate: step 4/4.</text>
</comment>
<dbReference type="OrthoDB" id="9808041at2"/>
<dbReference type="GO" id="GO:0046654">
    <property type="term" value="P:tetrahydrofolate biosynthetic process"/>
    <property type="evidence" value="ECO:0007669"/>
    <property type="project" value="UniProtKB-UniPathway"/>
</dbReference>
<dbReference type="PROSITE" id="PS00794">
    <property type="entry name" value="HPPK"/>
    <property type="match status" value="1"/>
</dbReference>
<evidence type="ECO:0000256" key="11">
    <source>
        <dbReference type="ARBA" id="ARBA00029766"/>
    </source>
</evidence>
<evidence type="ECO:0000256" key="3">
    <source>
        <dbReference type="ARBA" id="ARBA00013253"/>
    </source>
</evidence>
<reference evidence="14 15" key="1">
    <citation type="submission" date="2018-10" db="EMBL/GenBank/DDBJ databases">
        <title>Genomic Encyclopedia of Archaeal and Bacterial Type Strains, Phase II (KMG-II): from individual species to whole genera.</title>
        <authorList>
            <person name="Goeker M."/>
        </authorList>
    </citation>
    <scope>NUCLEOTIDE SEQUENCE [LARGE SCALE GENOMIC DNA]</scope>
    <source>
        <strain evidence="14 15">DSM 29466</strain>
    </source>
</reference>
<evidence type="ECO:0000259" key="13">
    <source>
        <dbReference type="PROSITE" id="PS00794"/>
    </source>
</evidence>
<dbReference type="SUPFAM" id="SSF55083">
    <property type="entry name" value="6-hydroxymethyl-7,8-dihydropterin pyrophosphokinase, HPPK"/>
    <property type="match status" value="1"/>
</dbReference>
<evidence type="ECO:0000256" key="8">
    <source>
        <dbReference type="ARBA" id="ARBA00022840"/>
    </source>
</evidence>
<dbReference type="InterPro" id="IPR000550">
    <property type="entry name" value="Hppk"/>
</dbReference>
<sequence length="195" mass="21403">MPQPTEGHKGLIIAHVALGSNATSSSGSPEFTLREVKQAISSDSVNVLAESRFFRSPAFPADSGPDYVNAAITLETALSAEALLTHLHRVEAEFGRVREERWAARTLDLDLLDYGGTIVPDQATVERWINLQLVRQMNEAPERLILPHPRIQDRAFVLIPLADIAPSWVHPLTGQSVTELLSELPQEEKGAICPL</sequence>
<dbReference type="GO" id="GO:0005524">
    <property type="term" value="F:ATP binding"/>
    <property type="evidence" value="ECO:0007669"/>
    <property type="project" value="UniProtKB-KW"/>
</dbReference>
<evidence type="ECO:0000256" key="5">
    <source>
        <dbReference type="ARBA" id="ARBA00022679"/>
    </source>
</evidence>
<evidence type="ECO:0000256" key="12">
    <source>
        <dbReference type="ARBA" id="ARBA00033413"/>
    </source>
</evidence>
<evidence type="ECO:0000256" key="4">
    <source>
        <dbReference type="ARBA" id="ARBA00016218"/>
    </source>
</evidence>
<dbReference type="PANTHER" id="PTHR43071">
    <property type="entry name" value="2-AMINO-4-HYDROXY-6-HYDROXYMETHYLDIHYDROPTERIDINE PYROPHOSPHOKINASE"/>
    <property type="match status" value="1"/>
</dbReference>
<keyword evidence="6" id="KW-0547">Nucleotide-binding</keyword>
<dbReference type="Pfam" id="PF01288">
    <property type="entry name" value="HPPK"/>
    <property type="match status" value="1"/>
</dbReference>
<evidence type="ECO:0000256" key="7">
    <source>
        <dbReference type="ARBA" id="ARBA00022777"/>
    </source>
</evidence>
<feature type="domain" description="7,8-dihydro-6-hydroxymethylpterin-pyrophosphokinase" evidence="13">
    <location>
        <begin position="101"/>
        <end position="112"/>
    </location>
</feature>
<evidence type="ECO:0000313" key="14">
    <source>
        <dbReference type="EMBL" id="RLJ40812.1"/>
    </source>
</evidence>
<keyword evidence="7 14" id="KW-0418">Kinase</keyword>
<dbReference type="UniPathway" id="UPA00077">
    <property type="reaction ID" value="UER00155"/>
</dbReference>
<evidence type="ECO:0000256" key="1">
    <source>
        <dbReference type="ARBA" id="ARBA00005051"/>
    </source>
</evidence>